<accession>A0A420ESI0</accession>
<dbReference type="Proteomes" id="UP000285744">
    <property type="component" value="Unassembled WGS sequence"/>
</dbReference>
<dbReference type="AlphaFoldDB" id="A0A420ESI0"/>
<dbReference type="RefSeq" id="WP_120331991.1">
    <property type="nucleotide sequence ID" value="NZ_JBFAVT010000137.1"/>
</dbReference>
<comment type="caution">
    <text evidence="1">The sequence shown here is derived from an EMBL/GenBank/DDBJ whole genome shotgun (WGS) entry which is preliminary data.</text>
</comment>
<dbReference type="OrthoDB" id="3298638at2"/>
<name>A0A420ESI0_9ACTN</name>
<protein>
    <submittedName>
        <fullName evidence="1">Superoxide dismutase</fullName>
    </submittedName>
</protein>
<organism evidence="1 2">
    <name type="scientific">Micromonospora globbae</name>
    <dbReference type="NCBI Taxonomy" id="1894969"/>
    <lineage>
        <taxon>Bacteria</taxon>
        <taxon>Bacillati</taxon>
        <taxon>Actinomycetota</taxon>
        <taxon>Actinomycetes</taxon>
        <taxon>Micromonosporales</taxon>
        <taxon>Micromonosporaceae</taxon>
        <taxon>Micromonospora</taxon>
    </lineage>
</organism>
<sequence length="88" mass="9159">MTAADPASAFTAAQRAAGVIAAKHRGDLDGAEQLLAAFPDEATRTRGFMLLAELALTLVGTQTGQTMDDLVQELTLHIAAAIDRPPTV</sequence>
<evidence type="ECO:0000313" key="1">
    <source>
        <dbReference type="EMBL" id="RKF23666.1"/>
    </source>
</evidence>
<gene>
    <name evidence="1" type="ORF">D7I43_30255</name>
</gene>
<dbReference type="EMBL" id="RAQQ01000037">
    <property type="protein sequence ID" value="RKF23666.1"/>
    <property type="molecule type" value="Genomic_DNA"/>
</dbReference>
<proteinExistence type="predicted"/>
<evidence type="ECO:0000313" key="2">
    <source>
        <dbReference type="Proteomes" id="UP000285744"/>
    </source>
</evidence>
<reference evidence="1 2" key="1">
    <citation type="journal article" date="2018" name="Int. J. Syst. Evol. Microbiol.">
        <title>Micromonospora globbae sp. nov., an endophytic actinomycete isolated from roots of Globba winitii C. H. Wright.</title>
        <authorList>
            <person name="Kuncharoen N."/>
            <person name="Pittayakhajonwut P."/>
            <person name="Tanasupawat S."/>
        </authorList>
    </citation>
    <scope>NUCLEOTIDE SEQUENCE [LARGE SCALE GENOMIC DNA]</scope>
    <source>
        <strain evidence="1 2">WPS1-2</strain>
    </source>
</reference>